<feature type="modified residue" description="4-aspartylphosphate" evidence="2">
    <location>
        <position position="57"/>
    </location>
</feature>
<dbReference type="PRINTS" id="PR00038">
    <property type="entry name" value="HTHLUXR"/>
</dbReference>
<sequence length="269" mass="29768">MREKILLLVDDQANARNAIRSLIHTIDDSLFIIPATSLEEATRLIQEGITPALTLLDLQMPNSRHPVNGIETLRIFRRHCPTMPVLAMLDHEVPDIDSACKQEGILGLIHKDAETRVVAQIFCNAVVKAGIPLTKGKKNNDDSGSTPPPTINAAVFIPYDDGRDAVNHNTMSIPPINPDTQERLIDFNMPSREYRDGRHLGFTVRQRTVLQLVAKGFSNKAICRALDMAEGTVKIHVSSILRLLRVSSRSQVAMAAIQYGIVIEGINEK</sequence>
<dbReference type="PROSITE" id="PS50110">
    <property type="entry name" value="RESPONSE_REGULATORY"/>
    <property type="match status" value="1"/>
</dbReference>
<dbReference type="CDD" id="cd06170">
    <property type="entry name" value="LuxR_C_like"/>
    <property type="match status" value="1"/>
</dbReference>
<dbReference type="GO" id="GO:0000160">
    <property type="term" value="P:phosphorelay signal transduction system"/>
    <property type="evidence" value="ECO:0007669"/>
    <property type="project" value="InterPro"/>
</dbReference>
<dbReference type="Gene3D" id="1.10.10.10">
    <property type="entry name" value="Winged helix-like DNA-binding domain superfamily/Winged helix DNA-binding domain"/>
    <property type="match status" value="1"/>
</dbReference>
<dbReference type="Pfam" id="PF00072">
    <property type="entry name" value="Response_reg"/>
    <property type="match status" value="1"/>
</dbReference>
<dbReference type="Proteomes" id="UP000270261">
    <property type="component" value="Unassembled WGS sequence"/>
</dbReference>
<dbReference type="SUPFAM" id="SSF46894">
    <property type="entry name" value="C-terminal effector domain of the bipartite response regulators"/>
    <property type="match status" value="1"/>
</dbReference>
<dbReference type="SMART" id="SM00421">
    <property type="entry name" value="HTH_LUXR"/>
    <property type="match status" value="1"/>
</dbReference>
<dbReference type="PROSITE" id="PS50043">
    <property type="entry name" value="HTH_LUXR_2"/>
    <property type="match status" value="1"/>
</dbReference>
<dbReference type="InterPro" id="IPR011006">
    <property type="entry name" value="CheY-like_superfamily"/>
</dbReference>
<dbReference type="OrthoDB" id="9816469at2"/>
<dbReference type="SUPFAM" id="SSF52172">
    <property type="entry name" value="CheY-like"/>
    <property type="match status" value="1"/>
</dbReference>
<dbReference type="InterPro" id="IPR016032">
    <property type="entry name" value="Sig_transdc_resp-reg_C-effctor"/>
</dbReference>
<accession>A0A3R8T1I9</accession>
<evidence type="ECO:0000259" key="4">
    <source>
        <dbReference type="PROSITE" id="PS50110"/>
    </source>
</evidence>
<dbReference type="SMART" id="SM00448">
    <property type="entry name" value="REC"/>
    <property type="match status" value="1"/>
</dbReference>
<keyword evidence="2" id="KW-0597">Phosphoprotein</keyword>
<evidence type="ECO:0000313" key="5">
    <source>
        <dbReference type="EMBL" id="RRN44234.1"/>
    </source>
</evidence>
<evidence type="ECO:0000256" key="1">
    <source>
        <dbReference type="ARBA" id="ARBA00023125"/>
    </source>
</evidence>
<dbReference type="InterPro" id="IPR036388">
    <property type="entry name" value="WH-like_DNA-bd_sf"/>
</dbReference>
<dbReference type="InterPro" id="IPR000792">
    <property type="entry name" value="Tscrpt_reg_LuxR_C"/>
</dbReference>
<dbReference type="Pfam" id="PF00196">
    <property type="entry name" value="GerE"/>
    <property type="match status" value="1"/>
</dbReference>
<organism evidence="5 6">
    <name type="scientific">Lautropia dentalis</name>
    <dbReference type="NCBI Taxonomy" id="2490857"/>
    <lineage>
        <taxon>Bacteria</taxon>
        <taxon>Pseudomonadati</taxon>
        <taxon>Pseudomonadota</taxon>
        <taxon>Betaproteobacteria</taxon>
        <taxon>Burkholderiales</taxon>
        <taxon>Burkholderiaceae</taxon>
        <taxon>Lautropia</taxon>
    </lineage>
</organism>
<comment type="caution">
    <text evidence="5">The sequence shown here is derived from an EMBL/GenBank/DDBJ whole genome shotgun (WGS) entry which is preliminary data.</text>
</comment>
<dbReference type="GO" id="GO:0003677">
    <property type="term" value="F:DNA binding"/>
    <property type="evidence" value="ECO:0007669"/>
    <property type="project" value="UniProtKB-KW"/>
</dbReference>
<evidence type="ECO:0000256" key="2">
    <source>
        <dbReference type="PROSITE-ProRule" id="PRU00169"/>
    </source>
</evidence>
<dbReference type="InterPro" id="IPR001789">
    <property type="entry name" value="Sig_transdc_resp-reg_receiver"/>
</dbReference>
<reference evidence="5 6" key="1">
    <citation type="submission" date="2018-11" db="EMBL/GenBank/DDBJ databases">
        <title>Genome sequencing of Lautropia sp. KCOM 2505 (= ChDC F240).</title>
        <authorList>
            <person name="Kook J.-K."/>
            <person name="Park S.-N."/>
            <person name="Lim Y.K."/>
        </authorList>
    </citation>
    <scope>NUCLEOTIDE SEQUENCE [LARGE SCALE GENOMIC DNA]</scope>
    <source>
        <strain evidence="5 6">KCOM 2505</strain>
    </source>
</reference>
<feature type="domain" description="HTH luxR-type" evidence="3">
    <location>
        <begin position="193"/>
        <end position="260"/>
    </location>
</feature>
<evidence type="ECO:0000259" key="3">
    <source>
        <dbReference type="PROSITE" id="PS50043"/>
    </source>
</evidence>
<gene>
    <name evidence="5" type="ORF">EHV23_12940</name>
</gene>
<keyword evidence="1 5" id="KW-0238">DNA-binding</keyword>
<dbReference type="RefSeq" id="WP_125096429.1">
    <property type="nucleotide sequence ID" value="NZ_RRUE01000002.1"/>
</dbReference>
<protein>
    <submittedName>
        <fullName evidence="5">DNA-binding response regulator</fullName>
    </submittedName>
</protein>
<dbReference type="Gene3D" id="3.40.50.2300">
    <property type="match status" value="1"/>
</dbReference>
<proteinExistence type="predicted"/>
<evidence type="ECO:0000313" key="6">
    <source>
        <dbReference type="Proteomes" id="UP000270261"/>
    </source>
</evidence>
<dbReference type="PANTHER" id="PTHR43214">
    <property type="entry name" value="TWO-COMPONENT RESPONSE REGULATOR"/>
    <property type="match status" value="1"/>
</dbReference>
<dbReference type="EMBL" id="RRUE01000002">
    <property type="protein sequence ID" value="RRN44234.1"/>
    <property type="molecule type" value="Genomic_DNA"/>
</dbReference>
<name>A0A3R8T1I9_9BURK</name>
<keyword evidence="6" id="KW-1185">Reference proteome</keyword>
<dbReference type="AlphaFoldDB" id="A0A3R8T1I9"/>
<dbReference type="InterPro" id="IPR039420">
    <property type="entry name" value="WalR-like"/>
</dbReference>
<dbReference type="GO" id="GO:0006355">
    <property type="term" value="P:regulation of DNA-templated transcription"/>
    <property type="evidence" value="ECO:0007669"/>
    <property type="project" value="InterPro"/>
</dbReference>
<feature type="domain" description="Response regulatory" evidence="4">
    <location>
        <begin position="5"/>
        <end position="126"/>
    </location>
</feature>